<evidence type="ECO:0000256" key="8">
    <source>
        <dbReference type="ARBA" id="ARBA00026068"/>
    </source>
</evidence>
<comment type="function">
    <text evidence="7">Activator of cell division through the inhibition of FtsZ GTPase activity, therefore promoting FtsZ assembly into bundles of protofilaments necessary for the formation of the division Z ring. It is recruited early at mid-cell but it is not essential for cell division.</text>
</comment>
<dbReference type="GO" id="GO:0000921">
    <property type="term" value="P:septin ring assembly"/>
    <property type="evidence" value="ECO:0007669"/>
    <property type="project" value="TreeGrafter"/>
</dbReference>
<dbReference type="InterPro" id="IPR007838">
    <property type="entry name" value="Cell_div_ZapA-like"/>
</dbReference>
<proteinExistence type="predicted"/>
<evidence type="ECO:0000313" key="12">
    <source>
        <dbReference type="Proteomes" id="UP000295678"/>
    </source>
</evidence>
<dbReference type="GO" id="GO:0043093">
    <property type="term" value="P:FtsZ-dependent cytokinesis"/>
    <property type="evidence" value="ECO:0007669"/>
    <property type="project" value="TreeGrafter"/>
</dbReference>
<keyword evidence="3" id="KW-0963">Cytoplasm</keyword>
<gene>
    <name evidence="11" type="ORF">EDC22_101180</name>
</gene>
<evidence type="ECO:0000256" key="9">
    <source>
        <dbReference type="ARBA" id="ARBA00033158"/>
    </source>
</evidence>
<dbReference type="Gene3D" id="3.30.160.880">
    <property type="entry name" value="Cell division protein ZapA protomer, N-terminal domain"/>
    <property type="match status" value="1"/>
</dbReference>
<dbReference type="GO" id="GO:0000917">
    <property type="term" value="P:division septum assembly"/>
    <property type="evidence" value="ECO:0007669"/>
    <property type="project" value="UniProtKB-KW"/>
</dbReference>
<keyword evidence="6" id="KW-0131">Cell cycle</keyword>
<dbReference type="SUPFAM" id="SSF102829">
    <property type="entry name" value="Cell division protein ZapA-like"/>
    <property type="match status" value="1"/>
</dbReference>
<dbReference type="AlphaFoldDB" id="A0A4R3MHS7"/>
<evidence type="ECO:0000256" key="3">
    <source>
        <dbReference type="ARBA" id="ARBA00022490"/>
    </source>
</evidence>
<name>A0A4R3MHS7_9HYPH</name>
<dbReference type="RefSeq" id="WP_132804713.1">
    <property type="nucleotide sequence ID" value="NZ_SMAK01000001.1"/>
</dbReference>
<dbReference type="PANTHER" id="PTHR34981:SF1">
    <property type="entry name" value="CELL DIVISION PROTEIN ZAPA"/>
    <property type="match status" value="1"/>
</dbReference>
<reference evidence="11 12" key="1">
    <citation type="submission" date="2019-03" db="EMBL/GenBank/DDBJ databases">
        <title>Genomic Encyclopedia of Type Strains, Phase IV (KMG-IV): sequencing the most valuable type-strain genomes for metagenomic binning, comparative biology and taxonomic classification.</title>
        <authorList>
            <person name="Goeker M."/>
        </authorList>
    </citation>
    <scope>NUCLEOTIDE SEQUENCE [LARGE SCALE GENOMIC DNA]</scope>
    <source>
        <strain evidence="11 12">DSM 19345</strain>
    </source>
</reference>
<dbReference type="OrthoDB" id="9797575at2"/>
<dbReference type="Pfam" id="PF05164">
    <property type="entry name" value="ZapA"/>
    <property type="match status" value="1"/>
</dbReference>
<feature type="coiled-coil region" evidence="10">
    <location>
        <begin position="56"/>
        <end position="90"/>
    </location>
</feature>
<protein>
    <recommendedName>
        <fullName evidence="2">Cell division protein ZapA</fullName>
    </recommendedName>
    <alternativeName>
        <fullName evidence="9">Z ring-associated protein ZapA</fullName>
    </alternativeName>
</protein>
<keyword evidence="10" id="KW-0175">Coiled coil</keyword>
<dbReference type="GO" id="GO:0030428">
    <property type="term" value="C:cell septum"/>
    <property type="evidence" value="ECO:0007669"/>
    <property type="project" value="TreeGrafter"/>
</dbReference>
<keyword evidence="12" id="KW-1185">Reference proteome</keyword>
<comment type="caution">
    <text evidence="11">The sequence shown here is derived from an EMBL/GenBank/DDBJ whole genome shotgun (WGS) entry which is preliminary data.</text>
</comment>
<dbReference type="InterPro" id="IPR042233">
    <property type="entry name" value="Cell_div_ZapA_N"/>
</dbReference>
<keyword evidence="5" id="KW-0717">Septation</keyword>
<sequence>MPQVTISINSRVYRMGCDEGQEQILIDLARDIDARIERYKTSFGEVGDMRLLLMAAMEMGDELGELRRRFDALEAEVETLRQARAAAADQFADSQERMAATLDETASRIERLAAALNGAPAED</sequence>
<dbReference type="PANTHER" id="PTHR34981">
    <property type="entry name" value="CELL DIVISION PROTEIN ZAPA"/>
    <property type="match status" value="1"/>
</dbReference>
<evidence type="ECO:0000256" key="1">
    <source>
        <dbReference type="ARBA" id="ARBA00004496"/>
    </source>
</evidence>
<dbReference type="EMBL" id="SMAK01000001">
    <property type="protein sequence ID" value="TCT13317.1"/>
    <property type="molecule type" value="Genomic_DNA"/>
</dbReference>
<evidence type="ECO:0000256" key="7">
    <source>
        <dbReference type="ARBA" id="ARBA00024910"/>
    </source>
</evidence>
<comment type="subunit">
    <text evidence="8">Homodimer. Interacts with FtsZ.</text>
</comment>
<evidence type="ECO:0000313" key="11">
    <source>
        <dbReference type="EMBL" id="TCT13317.1"/>
    </source>
</evidence>
<dbReference type="GO" id="GO:0032153">
    <property type="term" value="C:cell division site"/>
    <property type="evidence" value="ECO:0007669"/>
    <property type="project" value="TreeGrafter"/>
</dbReference>
<keyword evidence="4 11" id="KW-0132">Cell division</keyword>
<dbReference type="GO" id="GO:0005829">
    <property type="term" value="C:cytosol"/>
    <property type="evidence" value="ECO:0007669"/>
    <property type="project" value="TreeGrafter"/>
</dbReference>
<evidence type="ECO:0000256" key="10">
    <source>
        <dbReference type="SAM" id="Coils"/>
    </source>
</evidence>
<dbReference type="Gene3D" id="1.20.5.170">
    <property type="match status" value="1"/>
</dbReference>
<evidence type="ECO:0000256" key="4">
    <source>
        <dbReference type="ARBA" id="ARBA00022618"/>
    </source>
</evidence>
<organism evidence="11 12">
    <name type="scientific">Tepidamorphus gemmatus</name>
    <dbReference type="NCBI Taxonomy" id="747076"/>
    <lineage>
        <taxon>Bacteria</taxon>
        <taxon>Pseudomonadati</taxon>
        <taxon>Pseudomonadota</taxon>
        <taxon>Alphaproteobacteria</taxon>
        <taxon>Hyphomicrobiales</taxon>
        <taxon>Tepidamorphaceae</taxon>
        <taxon>Tepidamorphus</taxon>
    </lineage>
</organism>
<dbReference type="InterPro" id="IPR036192">
    <property type="entry name" value="Cell_div_ZapA-like_sf"/>
</dbReference>
<evidence type="ECO:0000256" key="2">
    <source>
        <dbReference type="ARBA" id="ARBA00015195"/>
    </source>
</evidence>
<comment type="subcellular location">
    <subcellularLocation>
        <location evidence="1">Cytoplasm</location>
    </subcellularLocation>
</comment>
<accession>A0A4R3MHS7</accession>
<evidence type="ECO:0000256" key="5">
    <source>
        <dbReference type="ARBA" id="ARBA00023210"/>
    </source>
</evidence>
<dbReference type="Proteomes" id="UP000295678">
    <property type="component" value="Unassembled WGS sequence"/>
</dbReference>
<evidence type="ECO:0000256" key="6">
    <source>
        <dbReference type="ARBA" id="ARBA00023306"/>
    </source>
</evidence>